<evidence type="ECO:0000256" key="2">
    <source>
        <dbReference type="ARBA" id="ARBA00022692"/>
    </source>
</evidence>
<gene>
    <name evidence="7" type="primary">rodA_5</name>
    <name evidence="7" type="ORF">SDC9_98392</name>
</gene>
<dbReference type="InterPro" id="IPR001182">
    <property type="entry name" value="FtsW/RodA"/>
</dbReference>
<dbReference type="GO" id="GO:0005886">
    <property type="term" value="C:plasma membrane"/>
    <property type="evidence" value="ECO:0007669"/>
    <property type="project" value="TreeGrafter"/>
</dbReference>
<comment type="caution">
    <text evidence="7">The sequence shown here is derived from an EMBL/GenBank/DDBJ whole genome shotgun (WGS) entry which is preliminary data.</text>
</comment>
<keyword evidence="4 6" id="KW-1133">Transmembrane helix</keyword>
<dbReference type="PANTHER" id="PTHR30474:SF1">
    <property type="entry name" value="PEPTIDOGLYCAN GLYCOSYLTRANSFERASE MRDB"/>
    <property type="match status" value="1"/>
</dbReference>
<sequence length="164" mass="18157">MKEYQKQRFYALMDPDNYPKIMWQQNQARISIGAGQITGRGFFAGEHHPVPLAENDFIFSYISESLGMLGSLLVMLLLFGLAAKLIATAFRSQDRQGALICVGISAVIAWQTIINIGMNLSLLPVIGITLPFLTAGGTSVLMLYLCMGLALSVYRHNKRNLFDI</sequence>
<evidence type="ECO:0000256" key="5">
    <source>
        <dbReference type="ARBA" id="ARBA00023136"/>
    </source>
</evidence>
<proteinExistence type="predicted"/>
<keyword evidence="7" id="KW-0808">Transferase</keyword>
<keyword evidence="2 6" id="KW-0812">Transmembrane</keyword>
<feature type="transmembrane region" description="Helical" evidence="6">
    <location>
        <begin position="66"/>
        <end position="86"/>
    </location>
</feature>
<dbReference type="GO" id="GO:0051301">
    <property type="term" value="P:cell division"/>
    <property type="evidence" value="ECO:0007669"/>
    <property type="project" value="InterPro"/>
</dbReference>
<dbReference type="GO" id="GO:0015648">
    <property type="term" value="F:lipid-linked peptidoglycan transporter activity"/>
    <property type="evidence" value="ECO:0007669"/>
    <property type="project" value="TreeGrafter"/>
</dbReference>
<evidence type="ECO:0000256" key="3">
    <source>
        <dbReference type="ARBA" id="ARBA00022960"/>
    </source>
</evidence>
<comment type="subcellular location">
    <subcellularLocation>
        <location evidence="1">Membrane</location>
        <topology evidence="1">Multi-pass membrane protein</topology>
    </subcellularLocation>
</comment>
<keyword evidence="5 6" id="KW-0472">Membrane</keyword>
<evidence type="ECO:0000256" key="1">
    <source>
        <dbReference type="ARBA" id="ARBA00004141"/>
    </source>
</evidence>
<dbReference type="EC" id="2.4.1.129" evidence="7"/>
<dbReference type="GO" id="GO:0032153">
    <property type="term" value="C:cell division site"/>
    <property type="evidence" value="ECO:0007669"/>
    <property type="project" value="TreeGrafter"/>
</dbReference>
<feature type="transmembrane region" description="Helical" evidence="6">
    <location>
        <begin position="130"/>
        <end position="154"/>
    </location>
</feature>
<evidence type="ECO:0000256" key="6">
    <source>
        <dbReference type="SAM" id="Phobius"/>
    </source>
</evidence>
<feature type="transmembrane region" description="Helical" evidence="6">
    <location>
        <begin position="98"/>
        <end position="118"/>
    </location>
</feature>
<dbReference type="Pfam" id="PF01098">
    <property type="entry name" value="FTSW_RODA_SPOVE"/>
    <property type="match status" value="1"/>
</dbReference>
<dbReference type="GO" id="GO:0008360">
    <property type="term" value="P:regulation of cell shape"/>
    <property type="evidence" value="ECO:0007669"/>
    <property type="project" value="UniProtKB-KW"/>
</dbReference>
<dbReference type="AlphaFoldDB" id="A0A645AH70"/>
<evidence type="ECO:0000256" key="4">
    <source>
        <dbReference type="ARBA" id="ARBA00022989"/>
    </source>
</evidence>
<accession>A0A645AH70</accession>
<dbReference type="PANTHER" id="PTHR30474">
    <property type="entry name" value="CELL CYCLE PROTEIN"/>
    <property type="match status" value="1"/>
</dbReference>
<evidence type="ECO:0000313" key="7">
    <source>
        <dbReference type="EMBL" id="MPM51641.1"/>
    </source>
</evidence>
<organism evidence="7">
    <name type="scientific">bioreactor metagenome</name>
    <dbReference type="NCBI Taxonomy" id="1076179"/>
    <lineage>
        <taxon>unclassified sequences</taxon>
        <taxon>metagenomes</taxon>
        <taxon>ecological metagenomes</taxon>
    </lineage>
</organism>
<protein>
    <submittedName>
        <fullName evidence="7">Peptidoglycan glycosyltransferase RodA</fullName>
        <ecNumber evidence="7">2.4.1.129</ecNumber>
    </submittedName>
</protein>
<dbReference type="EMBL" id="VSSQ01013507">
    <property type="protein sequence ID" value="MPM51641.1"/>
    <property type="molecule type" value="Genomic_DNA"/>
</dbReference>
<dbReference type="GO" id="GO:0016757">
    <property type="term" value="F:glycosyltransferase activity"/>
    <property type="evidence" value="ECO:0007669"/>
    <property type="project" value="UniProtKB-KW"/>
</dbReference>
<name>A0A645AH70_9ZZZZ</name>
<reference evidence="7" key="1">
    <citation type="submission" date="2019-08" db="EMBL/GenBank/DDBJ databases">
        <authorList>
            <person name="Kucharzyk K."/>
            <person name="Murdoch R.W."/>
            <person name="Higgins S."/>
            <person name="Loffler F."/>
        </authorList>
    </citation>
    <scope>NUCLEOTIDE SEQUENCE</scope>
</reference>
<keyword evidence="3" id="KW-0133">Cell shape</keyword>
<keyword evidence="7" id="KW-0328">Glycosyltransferase</keyword>